<evidence type="ECO:0000256" key="1">
    <source>
        <dbReference type="ARBA" id="ARBA00000085"/>
    </source>
</evidence>
<dbReference type="Gene3D" id="3.30.565.10">
    <property type="entry name" value="Histidine kinase-like ATPase, C-terminal domain"/>
    <property type="match status" value="1"/>
</dbReference>
<keyword evidence="4" id="KW-0597">Phosphoprotein</keyword>
<evidence type="ECO:0000256" key="3">
    <source>
        <dbReference type="ARBA" id="ARBA00012438"/>
    </source>
</evidence>
<evidence type="ECO:0000256" key="11">
    <source>
        <dbReference type="SAM" id="Phobius"/>
    </source>
</evidence>
<dbReference type="EMBL" id="AP023361">
    <property type="protein sequence ID" value="BCJ90287.1"/>
    <property type="molecule type" value="Genomic_DNA"/>
</dbReference>
<keyword evidence="7" id="KW-0418">Kinase</keyword>
<comment type="catalytic activity">
    <reaction evidence="1">
        <text>ATP + protein L-histidine = ADP + protein N-phospho-L-histidine.</text>
        <dbReference type="EC" id="2.7.13.3"/>
    </reaction>
</comment>
<reference evidence="14 15" key="1">
    <citation type="submission" date="2020-08" db="EMBL/GenBank/DDBJ databases">
        <title>Genome sequence of Rhizobiales bacterium strain IZ6.</title>
        <authorList>
            <person name="Nakai R."/>
            <person name="Naganuma T."/>
        </authorList>
    </citation>
    <scope>NUCLEOTIDE SEQUENCE [LARGE SCALE GENOMIC DNA]</scope>
    <source>
        <strain evidence="14 15">IZ6</strain>
    </source>
</reference>
<organism evidence="14 15">
    <name type="scientific">Terrihabitans soli</name>
    <dbReference type="NCBI Taxonomy" id="708113"/>
    <lineage>
        <taxon>Bacteria</taxon>
        <taxon>Pseudomonadati</taxon>
        <taxon>Pseudomonadota</taxon>
        <taxon>Alphaproteobacteria</taxon>
        <taxon>Hyphomicrobiales</taxon>
        <taxon>Terrihabitans</taxon>
    </lineage>
</organism>
<evidence type="ECO:0000256" key="9">
    <source>
        <dbReference type="ARBA" id="ARBA00023012"/>
    </source>
</evidence>
<evidence type="ECO:0000313" key="15">
    <source>
        <dbReference type="Proteomes" id="UP000515317"/>
    </source>
</evidence>
<dbReference type="Proteomes" id="UP000515317">
    <property type="component" value="Chromosome"/>
</dbReference>
<comment type="subcellular location">
    <subcellularLocation>
        <location evidence="2">Membrane</location>
    </subcellularLocation>
</comment>
<keyword evidence="6 11" id="KW-0812">Transmembrane</keyword>
<feature type="domain" description="HAMP" evidence="13">
    <location>
        <begin position="190"/>
        <end position="241"/>
    </location>
</feature>
<proteinExistence type="predicted"/>
<keyword evidence="8 11" id="KW-1133">Transmembrane helix</keyword>
<dbReference type="EC" id="2.7.13.3" evidence="3"/>
<dbReference type="SUPFAM" id="SSF55874">
    <property type="entry name" value="ATPase domain of HSP90 chaperone/DNA topoisomerase II/histidine kinase"/>
    <property type="match status" value="1"/>
</dbReference>
<gene>
    <name evidence="14" type="ORF">IZ6_10220</name>
</gene>
<dbReference type="Pfam" id="PF02518">
    <property type="entry name" value="HATPase_c"/>
    <property type="match status" value="1"/>
</dbReference>
<dbReference type="PROSITE" id="PS50885">
    <property type="entry name" value="HAMP"/>
    <property type="match status" value="1"/>
</dbReference>
<dbReference type="InterPro" id="IPR004358">
    <property type="entry name" value="Sig_transdc_His_kin-like_C"/>
</dbReference>
<dbReference type="PANTHER" id="PTHR45436">
    <property type="entry name" value="SENSOR HISTIDINE KINASE YKOH"/>
    <property type="match status" value="1"/>
</dbReference>
<sequence>MGLSLASRLLLSAALWTAAVLTVAGFALSSYYQGLVERGFDQRLHVYLKALVADLASNSNLDKIEFTVGEPRFELPLSGWYWQIGKMENNATNVLRTSPSLFDRNLPFLIDTDPEKDVTATRDTYTTGPDEENLRQVERIIQVGDQRFVVAVAGESSEIAEEVGAFRSDLIITFILLGLGLVATAAIQVLFGLRPLSHISQQIAAIRAGKSERLEGAVPREIAPLARELNGLLDSNREVIARARTHAGNLAHALKTPLSVIVNEANASTDPMAEKVIEQADIMRHQIDHHLDRARVSAGIAVVGAVTEAKPVVEALVRAMEKVHRGRDIRIETAADDVNFRGEQQDLEEMVGNLLDNACKWAAGRVLVSITAEGKKKDAEPSHLQIIVDDDGPGLGEKQREAALRRGRRLDETKPGSGLGLAIVSDLATLYGGSLSLGDAPLGGLRAELKLPEAI</sequence>
<evidence type="ECO:0000256" key="6">
    <source>
        <dbReference type="ARBA" id="ARBA00022692"/>
    </source>
</evidence>
<dbReference type="KEGG" id="tso:IZ6_10220"/>
<dbReference type="PANTHER" id="PTHR45436:SF5">
    <property type="entry name" value="SENSOR HISTIDINE KINASE TRCS"/>
    <property type="match status" value="1"/>
</dbReference>
<evidence type="ECO:0000313" key="14">
    <source>
        <dbReference type="EMBL" id="BCJ90287.1"/>
    </source>
</evidence>
<evidence type="ECO:0000256" key="8">
    <source>
        <dbReference type="ARBA" id="ARBA00022989"/>
    </source>
</evidence>
<dbReference type="GO" id="GO:0000155">
    <property type="term" value="F:phosphorelay sensor kinase activity"/>
    <property type="evidence" value="ECO:0007669"/>
    <property type="project" value="InterPro"/>
</dbReference>
<evidence type="ECO:0000256" key="2">
    <source>
        <dbReference type="ARBA" id="ARBA00004370"/>
    </source>
</evidence>
<dbReference type="Gene3D" id="1.10.287.130">
    <property type="match status" value="1"/>
</dbReference>
<dbReference type="GO" id="GO:0005886">
    <property type="term" value="C:plasma membrane"/>
    <property type="evidence" value="ECO:0007669"/>
    <property type="project" value="TreeGrafter"/>
</dbReference>
<dbReference type="InterPro" id="IPR005467">
    <property type="entry name" value="His_kinase_dom"/>
</dbReference>
<evidence type="ECO:0000256" key="4">
    <source>
        <dbReference type="ARBA" id="ARBA00022553"/>
    </source>
</evidence>
<protein>
    <recommendedName>
        <fullName evidence="3">histidine kinase</fullName>
        <ecNumber evidence="3">2.7.13.3</ecNumber>
    </recommendedName>
</protein>
<dbReference type="PRINTS" id="PR00344">
    <property type="entry name" value="BCTRLSENSOR"/>
</dbReference>
<dbReference type="InterPro" id="IPR036890">
    <property type="entry name" value="HATPase_C_sf"/>
</dbReference>
<dbReference type="PROSITE" id="PS50109">
    <property type="entry name" value="HIS_KIN"/>
    <property type="match status" value="1"/>
</dbReference>
<accession>A0A6S6QQP3</accession>
<dbReference type="InterPro" id="IPR003660">
    <property type="entry name" value="HAMP_dom"/>
</dbReference>
<feature type="transmembrane region" description="Helical" evidence="11">
    <location>
        <begin position="170"/>
        <end position="193"/>
    </location>
</feature>
<name>A0A6S6QQP3_9HYPH</name>
<evidence type="ECO:0000256" key="10">
    <source>
        <dbReference type="ARBA" id="ARBA00023136"/>
    </source>
</evidence>
<dbReference type="SUPFAM" id="SSF47384">
    <property type="entry name" value="Homodimeric domain of signal transducing histidine kinase"/>
    <property type="match status" value="1"/>
</dbReference>
<keyword evidence="15" id="KW-1185">Reference proteome</keyword>
<dbReference type="InterPro" id="IPR050428">
    <property type="entry name" value="TCS_sensor_his_kinase"/>
</dbReference>
<keyword evidence="10 11" id="KW-0472">Membrane</keyword>
<evidence type="ECO:0000259" key="13">
    <source>
        <dbReference type="PROSITE" id="PS50885"/>
    </source>
</evidence>
<keyword evidence="5" id="KW-0808">Transferase</keyword>
<dbReference type="InterPro" id="IPR003594">
    <property type="entry name" value="HATPase_dom"/>
</dbReference>
<feature type="domain" description="Histidine kinase" evidence="12">
    <location>
        <begin position="249"/>
        <end position="455"/>
    </location>
</feature>
<dbReference type="InterPro" id="IPR036097">
    <property type="entry name" value="HisK_dim/P_sf"/>
</dbReference>
<evidence type="ECO:0000259" key="12">
    <source>
        <dbReference type="PROSITE" id="PS50109"/>
    </source>
</evidence>
<keyword evidence="9" id="KW-0902">Two-component regulatory system</keyword>
<dbReference type="AlphaFoldDB" id="A0A6S6QQP3"/>
<dbReference type="RefSeq" id="WP_222876922.1">
    <property type="nucleotide sequence ID" value="NZ_AP023361.1"/>
</dbReference>
<dbReference type="SMART" id="SM00387">
    <property type="entry name" value="HATPase_c"/>
    <property type="match status" value="1"/>
</dbReference>
<evidence type="ECO:0000256" key="5">
    <source>
        <dbReference type="ARBA" id="ARBA00022679"/>
    </source>
</evidence>
<evidence type="ECO:0000256" key="7">
    <source>
        <dbReference type="ARBA" id="ARBA00022777"/>
    </source>
</evidence>